<comment type="caution">
    <text evidence="1">The sequence shown here is derived from an EMBL/GenBank/DDBJ whole genome shotgun (WGS) entry which is preliminary data.</text>
</comment>
<name>A0ABT5RZD8_9BURK</name>
<gene>
    <name evidence="1" type="ORF">OIN59_16650</name>
</gene>
<proteinExistence type="predicted"/>
<dbReference type="Proteomes" id="UP001148932">
    <property type="component" value="Unassembled WGS sequence"/>
</dbReference>
<reference evidence="1" key="1">
    <citation type="submission" date="2022-10" db="EMBL/GenBank/DDBJ databases">
        <title>Description of microaerobic benzene degrading bacteria.</title>
        <authorList>
            <person name="Bedics A."/>
            <person name="Tancsics A."/>
            <person name="Banerjee S."/>
        </authorList>
    </citation>
    <scope>NUCLEOTIDE SEQUENCE</scope>
    <source>
        <strain evidence="1">D2M1</strain>
    </source>
</reference>
<evidence type="ECO:0000313" key="2">
    <source>
        <dbReference type="Proteomes" id="UP001148932"/>
    </source>
</evidence>
<evidence type="ECO:0000313" key="1">
    <source>
        <dbReference type="EMBL" id="MDD2179068.1"/>
    </source>
</evidence>
<dbReference type="EMBL" id="JAPCKI010000009">
    <property type="protein sequence ID" value="MDD2179068.1"/>
    <property type="molecule type" value="Genomic_DNA"/>
</dbReference>
<protein>
    <submittedName>
        <fullName evidence="1">Inovirus Gp2 family protein</fullName>
    </submittedName>
</protein>
<organism evidence="1 2">
    <name type="scientific">Acidovorax benzenivorans</name>
    <dbReference type="NCBI Taxonomy" id="2987520"/>
    <lineage>
        <taxon>Bacteria</taxon>
        <taxon>Pseudomonadati</taxon>
        <taxon>Pseudomonadota</taxon>
        <taxon>Betaproteobacteria</taxon>
        <taxon>Burkholderiales</taxon>
        <taxon>Comamonadaceae</taxon>
        <taxon>Acidovorax</taxon>
    </lineage>
</organism>
<keyword evidence="2" id="KW-1185">Reference proteome</keyword>
<accession>A0ABT5RZD8</accession>
<sequence>MRREHQRKRSVLVQRLVAFKQAFPKLMVLRLDLGYGKEHSPISTDRIIGDWEELKAFISTNFPSYLCHAVKLEYGLQKGAHMHVLLLFNGAMVRQDVTIAKLIGEHWSNVVTGGMGVYFNCNAVPYKNRFSHCGVGVFNKLGVCAAEVLSPDFCARRSQWPRSLRGLSDGKTSKCGSRYCWALQSAPHWVQAVFFSSYPTKTAIRRKFSAMHTSLNSARC</sequence>